<evidence type="ECO:0000313" key="2">
    <source>
        <dbReference type="WBParaSite" id="RSKR_0000389750.1"/>
    </source>
</evidence>
<reference evidence="2" key="1">
    <citation type="submission" date="2016-11" db="UniProtKB">
        <authorList>
            <consortium name="WormBaseParasite"/>
        </authorList>
    </citation>
    <scope>IDENTIFICATION</scope>
    <source>
        <strain evidence="2">KR3021</strain>
    </source>
</reference>
<sequence length="170" mass="19246">MSVSANRFANGEITINSYLIDNNTADAIYQTIRNFIVEDSASGDSFVIQIVVKPTGNEESSHSNDSKINEIQTENELEITQENYDTDGSYMETTINGYVSEYSRKPPILSKSPMPSWRKLLSRDNRNRIFKIPTPLVVVKEMAQNYKEFSTKLVGIRKTKPAPLFSTPKK</sequence>
<evidence type="ECO:0000313" key="1">
    <source>
        <dbReference type="Proteomes" id="UP000095286"/>
    </source>
</evidence>
<dbReference type="WBParaSite" id="RSKR_0000389750.1">
    <property type="protein sequence ID" value="RSKR_0000389750.1"/>
    <property type="gene ID" value="RSKR_0000389750"/>
</dbReference>
<organism evidence="1 2">
    <name type="scientific">Rhabditophanes sp. KR3021</name>
    <dbReference type="NCBI Taxonomy" id="114890"/>
    <lineage>
        <taxon>Eukaryota</taxon>
        <taxon>Metazoa</taxon>
        <taxon>Ecdysozoa</taxon>
        <taxon>Nematoda</taxon>
        <taxon>Chromadorea</taxon>
        <taxon>Rhabditida</taxon>
        <taxon>Tylenchina</taxon>
        <taxon>Panagrolaimomorpha</taxon>
        <taxon>Strongyloidoidea</taxon>
        <taxon>Alloionematidae</taxon>
        <taxon>Rhabditophanes</taxon>
    </lineage>
</organism>
<accession>A0AC35TTB2</accession>
<protein>
    <submittedName>
        <fullName evidence="2">Uncharacterized protein</fullName>
    </submittedName>
</protein>
<dbReference type="Proteomes" id="UP000095286">
    <property type="component" value="Unplaced"/>
</dbReference>
<name>A0AC35TTB2_9BILA</name>
<proteinExistence type="predicted"/>